<dbReference type="InterPro" id="IPR001487">
    <property type="entry name" value="Bromodomain"/>
</dbReference>
<dbReference type="Gene3D" id="1.20.1270.220">
    <property type="match status" value="1"/>
</dbReference>
<gene>
    <name evidence="6" type="ORF">BCR42DRAFT_460065</name>
</gene>
<feature type="compositionally biased region" description="Basic and acidic residues" evidence="3">
    <location>
        <begin position="142"/>
        <end position="157"/>
    </location>
</feature>
<feature type="compositionally biased region" description="Low complexity" evidence="3">
    <location>
        <begin position="307"/>
        <end position="320"/>
    </location>
</feature>
<feature type="compositionally biased region" description="Acidic residues" evidence="3">
    <location>
        <begin position="340"/>
        <end position="350"/>
    </location>
</feature>
<feature type="compositionally biased region" description="Low complexity" evidence="3">
    <location>
        <begin position="498"/>
        <end position="509"/>
    </location>
</feature>
<feature type="region of interest" description="Disordered" evidence="3">
    <location>
        <begin position="284"/>
        <end position="350"/>
    </location>
</feature>
<feature type="region of interest" description="Disordered" evidence="3">
    <location>
        <begin position="492"/>
        <end position="566"/>
    </location>
</feature>
<dbReference type="GO" id="GO:0006355">
    <property type="term" value="P:regulation of DNA-templated transcription"/>
    <property type="evidence" value="ECO:0007669"/>
    <property type="project" value="TreeGrafter"/>
</dbReference>
<dbReference type="PROSITE" id="PS50014">
    <property type="entry name" value="BROMODOMAIN_2"/>
    <property type="match status" value="2"/>
</dbReference>
<dbReference type="SUPFAM" id="SSF47370">
    <property type="entry name" value="Bromodomain"/>
    <property type="match status" value="2"/>
</dbReference>
<dbReference type="Pfam" id="PF00439">
    <property type="entry name" value="Bromodomain"/>
    <property type="match status" value="2"/>
</dbReference>
<keyword evidence="7" id="KW-1185">Reference proteome</keyword>
<keyword evidence="1 2" id="KW-0103">Bromodomain</keyword>
<evidence type="ECO:0000259" key="4">
    <source>
        <dbReference type="PROSITE" id="PS50014"/>
    </source>
</evidence>
<protein>
    <submittedName>
        <fullName evidence="6">Bromodomain-containing protein</fullName>
    </submittedName>
</protein>
<accession>A0A1X2ILB3</accession>
<dbReference type="PANTHER" id="PTHR22880:SF225">
    <property type="entry name" value="BROMODOMAIN-CONTAINING PROTEIN BET-1-RELATED"/>
    <property type="match status" value="1"/>
</dbReference>
<feature type="region of interest" description="Disordered" evidence="3">
    <location>
        <begin position="105"/>
        <end position="172"/>
    </location>
</feature>
<dbReference type="AlphaFoldDB" id="A0A1X2ILB3"/>
<dbReference type="OrthoDB" id="784962at2759"/>
<feature type="compositionally biased region" description="Low complexity" evidence="3">
    <location>
        <begin position="540"/>
        <end position="560"/>
    </location>
</feature>
<dbReference type="Pfam" id="PF17035">
    <property type="entry name" value="BET"/>
    <property type="match status" value="1"/>
</dbReference>
<dbReference type="InterPro" id="IPR050935">
    <property type="entry name" value="Bromo_chromatin_reader"/>
</dbReference>
<feature type="compositionally biased region" description="Basic and acidic residues" evidence="3">
    <location>
        <begin position="526"/>
        <end position="539"/>
    </location>
</feature>
<feature type="region of interest" description="Disordered" evidence="3">
    <location>
        <begin position="367"/>
        <end position="425"/>
    </location>
</feature>
<dbReference type="Proteomes" id="UP000193560">
    <property type="component" value="Unassembled WGS sequence"/>
</dbReference>
<feature type="domain" description="Bromo" evidence="4">
    <location>
        <begin position="195"/>
        <end position="267"/>
    </location>
</feature>
<proteinExistence type="predicted"/>
<name>A0A1X2ILB3_9FUNG</name>
<dbReference type="GO" id="GO:0006338">
    <property type="term" value="P:chromatin remodeling"/>
    <property type="evidence" value="ECO:0007669"/>
    <property type="project" value="TreeGrafter"/>
</dbReference>
<feature type="domain" description="Bromo" evidence="4">
    <location>
        <begin position="17"/>
        <end position="89"/>
    </location>
</feature>
<evidence type="ECO:0000256" key="1">
    <source>
        <dbReference type="ARBA" id="ARBA00023117"/>
    </source>
</evidence>
<reference evidence="6 7" key="1">
    <citation type="submission" date="2016-07" db="EMBL/GenBank/DDBJ databases">
        <title>Pervasive Adenine N6-methylation of Active Genes in Fungi.</title>
        <authorList>
            <consortium name="DOE Joint Genome Institute"/>
            <person name="Mondo S.J."/>
            <person name="Dannebaum R.O."/>
            <person name="Kuo R.C."/>
            <person name="Labutti K."/>
            <person name="Haridas S."/>
            <person name="Kuo A."/>
            <person name="Salamov A."/>
            <person name="Ahrendt S.R."/>
            <person name="Lipzen A."/>
            <person name="Sullivan W."/>
            <person name="Andreopoulos W.B."/>
            <person name="Clum A."/>
            <person name="Lindquist E."/>
            <person name="Daum C."/>
            <person name="Ramamoorthy G.K."/>
            <person name="Gryganskyi A."/>
            <person name="Culley D."/>
            <person name="Magnuson J.K."/>
            <person name="James T.Y."/>
            <person name="O'Malley M.A."/>
            <person name="Stajich J.E."/>
            <person name="Spatafora J.W."/>
            <person name="Visel A."/>
            <person name="Grigoriev I.V."/>
        </authorList>
    </citation>
    <scope>NUCLEOTIDE SEQUENCE [LARGE SCALE GENOMIC DNA]</scope>
    <source>
        <strain evidence="6 7">NRRL 1336</strain>
    </source>
</reference>
<organism evidence="6 7">
    <name type="scientific">Absidia repens</name>
    <dbReference type="NCBI Taxonomy" id="90262"/>
    <lineage>
        <taxon>Eukaryota</taxon>
        <taxon>Fungi</taxon>
        <taxon>Fungi incertae sedis</taxon>
        <taxon>Mucoromycota</taxon>
        <taxon>Mucoromycotina</taxon>
        <taxon>Mucoromycetes</taxon>
        <taxon>Mucorales</taxon>
        <taxon>Cunninghamellaceae</taxon>
        <taxon>Absidia</taxon>
    </lineage>
</organism>
<evidence type="ECO:0000313" key="6">
    <source>
        <dbReference type="EMBL" id="ORZ18565.1"/>
    </source>
</evidence>
<evidence type="ECO:0000256" key="2">
    <source>
        <dbReference type="PROSITE-ProRule" id="PRU00035"/>
    </source>
</evidence>
<evidence type="ECO:0000313" key="7">
    <source>
        <dbReference type="Proteomes" id="UP000193560"/>
    </source>
</evidence>
<dbReference type="PANTHER" id="PTHR22880">
    <property type="entry name" value="FALZ-RELATED BROMODOMAIN-CONTAINING PROTEINS"/>
    <property type="match status" value="1"/>
</dbReference>
<evidence type="ECO:0000259" key="5">
    <source>
        <dbReference type="PROSITE" id="PS51525"/>
    </source>
</evidence>
<dbReference type="InterPro" id="IPR038336">
    <property type="entry name" value="NET_sf"/>
</dbReference>
<dbReference type="GO" id="GO:0000785">
    <property type="term" value="C:chromatin"/>
    <property type="evidence" value="ECO:0007669"/>
    <property type="project" value="TreeGrafter"/>
</dbReference>
<dbReference type="SMART" id="SM00297">
    <property type="entry name" value="BROMO"/>
    <property type="match status" value="2"/>
</dbReference>
<dbReference type="STRING" id="90262.A0A1X2ILB3"/>
<dbReference type="PROSITE" id="PS51525">
    <property type="entry name" value="NET"/>
    <property type="match status" value="1"/>
</dbReference>
<dbReference type="EMBL" id="MCGE01000008">
    <property type="protein sequence ID" value="ORZ18565.1"/>
    <property type="molecule type" value="Genomic_DNA"/>
</dbReference>
<dbReference type="GO" id="GO:0005634">
    <property type="term" value="C:nucleus"/>
    <property type="evidence" value="ECO:0007669"/>
    <property type="project" value="TreeGrafter"/>
</dbReference>
<comment type="caution">
    <text evidence="6">The sequence shown here is derived from an EMBL/GenBank/DDBJ whole genome shotgun (WGS) entry which is preliminary data.</text>
</comment>
<sequence length="566" mass="63763">MTRDQIRYATAVVRNLKKHRDAAPFLRPVDYTNMDVPDYPAIVNRPMDLNTVDQKLGNNEYPTVDDFVTDVRLVFSNCYKFNGPEATISMLCQNVESAFEKGLRQMPPSKELSPSLTNSPGSIDGRRKKHASPTAASITNDNIRRFSEDGRPRREVHPPPSKDYPETWTKKRNPKTNTAELKFCGQAIKELKKGKHKAISYPFLVPVDYVALNLPDYPSIVKEPMDLSTIEEKWNKGDYATADHFEKDIRLMFNNCYLYNPPTLPVHQMAKTLEKVFDEKWQHKPLPESATPTPPPPTPSSRLSANSHRSPSSSTIATSTSRRRSPSKKGSAQQHVSESESSDDQDDGENDDRIAELERHIASISQQIQSMKSDGKKRTDGKQQKQQQRRRRSSSQSDKPSSAAAVKRKRAQDTKPNARRKTSTAKLPDFTFQQKSDLSNLINNLAGDKLNTVAQIIQSSMPNLDGDDEIVLDINLLNRKTLHQLYEFVTGEPLTNTPQPRQQQLQKSSSLKRPRLGYSEAASNRKIKELEQQLRRFEETNNNGSSSDSDSTSSSGSNTDDSSDSD</sequence>
<feature type="compositionally biased region" description="Basic and acidic residues" evidence="3">
    <location>
        <begin position="373"/>
        <end position="383"/>
    </location>
</feature>
<feature type="domain" description="NET" evidence="5">
    <location>
        <begin position="420"/>
        <end position="500"/>
    </location>
</feature>
<dbReference type="InterPro" id="IPR027353">
    <property type="entry name" value="NET_dom"/>
</dbReference>
<dbReference type="InterPro" id="IPR036427">
    <property type="entry name" value="Bromodomain-like_sf"/>
</dbReference>
<dbReference type="PRINTS" id="PR00503">
    <property type="entry name" value="BROMODOMAIN"/>
</dbReference>
<evidence type="ECO:0000256" key="3">
    <source>
        <dbReference type="SAM" id="MobiDB-lite"/>
    </source>
</evidence>
<dbReference type="Gene3D" id="1.20.920.10">
    <property type="entry name" value="Bromodomain-like"/>
    <property type="match status" value="2"/>
</dbReference>
<feature type="compositionally biased region" description="Polar residues" evidence="3">
    <location>
        <begin position="112"/>
        <end position="121"/>
    </location>
</feature>